<dbReference type="InterPro" id="IPR027417">
    <property type="entry name" value="P-loop_NTPase"/>
</dbReference>
<feature type="region of interest" description="Disordered" evidence="1">
    <location>
        <begin position="1146"/>
        <end position="1165"/>
    </location>
</feature>
<organism evidence="3">
    <name type="scientific">viral metagenome</name>
    <dbReference type="NCBI Taxonomy" id="1070528"/>
    <lineage>
        <taxon>unclassified sequences</taxon>
        <taxon>metagenomes</taxon>
        <taxon>organismal metagenomes</taxon>
    </lineage>
</organism>
<proteinExistence type="predicted"/>
<name>A0A6C0H174_9ZZZZ</name>
<dbReference type="GO" id="GO:0003777">
    <property type="term" value="F:microtubule motor activity"/>
    <property type="evidence" value="ECO:0007669"/>
    <property type="project" value="InterPro"/>
</dbReference>
<evidence type="ECO:0000259" key="2">
    <source>
        <dbReference type="SMART" id="SM00129"/>
    </source>
</evidence>
<evidence type="ECO:0000313" key="3">
    <source>
        <dbReference type="EMBL" id="QHT73986.1"/>
    </source>
</evidence>
<dbReference type="SMART" id="SM00129">
    <property type="entry name" value="KISc"/>
    <property type="match status" value="1"/>
</dbReference>
<dbReference type="InterPro" id="IPR001752">
    <property type="entry name" value="Kinesin_motor_dom"/>
</dbReference>
<accession>A0A6C0H174</accession>
<dbReference type="Gene3D" id="3.40.850.10">
    <property type="entry name" value="Kinesin motor domain"/>
    <property type="match status" value="1"/>
</dbReference>
<dbReference type="EMBL" id="MN739835">
    <property type="protein sequence ID" value="QHT73986.1"/>
    <property type="molecule type" value="Genomic_DNA"/>
</dbReference>
<dbReference type="AlphaFoldDB" id="A0A6C0H174"/>
<dbReference type="GO" id="GO:0005524">
    <property type="term" value="F:ATP binding"/>
    <property type="evidence" value="ECO:0007669"/>
    <property type="project" value="InterPro"/>
</dbReference>
<dbReference type="InterPro" id="IPR036961">
    <property type="entry name" value="Kinesin_motor_dom_sf"/>
</dbReference>
<evidence type="ECO:0000256" key="1">
    <source>
        <dbReference type="SAM" id="MobiDB-lite"/>
    </source>
</evidence>
<reference evidence="3" key="1">
    <citation type="journal article" date="2020" name="Nature">
        <title>Giant virus diversity and host interactions through global metagenomics.</title>
        <authorList>
            <person name="Schulz F."/>
            <person name="Roux S."/>
            <person name="Paez-Espino D."/>
            <person name="Jungbluth S."/>
            <person name="Walsh D.A."/>
            <person name="Denef V.J."/>
            <person name="McMahon K.D."/>
            <person name="Konstantinidis K.T."/>
            <person name="Eloe-Fadrosh E.A."/>
            <person name="Kyrpides N.C."/>
            <person name="Woyke T."/>
        </authorList>
    </citation>
    <scope>NUCLEOTIDE SEQUENCE</scope>
    <source>
        <strain evidence="3">GVMAG-M-3300023179-4</strain>
    </source>
</reference>
<dbReference type="GO" id="GO:0007018">
    <property type="term" value="P:microtubule-based movement"/>
    <property type="evidence" value="ECO:0007669"/>
    <property type="project" value="InterPro"/>
</dbReference>
<dbReference type="SUPFAM" id="SSF52540">
    <property type="entry name" value="P-loop containing nucleoside triphosphate hydrolases"/>
    <property type="match status" value="1"/>
</dbReference>
<protein>
    <recommendedName>
        <fullName evidence="2">Kinesin motor domain-containing protein</fullName>
    </recommendedName>
</protein>
<sequence length="1193" mass="137619">MNYQKKYKFSIVNYNGGKIPDEDKILFSHKDELMNNPLTWDYNNKIFLRDQKILSILKLSRDVIKKIIVDETDYNILLNCVELSISPEQLNKLKEFPDKYESIFKSDVKQAIVSNLINYFKLTYAEINSKVSIRKNIDPTQKKLYESHFSLFKELYQSWENVLKVFYGNNDLSKSAPSEDSLYQRLYKNPIKDNLIKETNKLIENDVVTYLKVRCDTHKEKKYNQHYNVYLEDLAGQNRPQSLYLTGPDPNTNAYFYDFETNVNNPNIPNVEELQNGKFINEYNYPNNSFKYLNLDVKKQNVESINRYDFGYLYGPFTKIFTPADDNKKISVECTDILDNLNKNNSVFVLGYGASGAGKTSTLIALKTKDRTYDGILLELLKNIDVNEVIITVSELYSEVLGKTEKNEYKGIKFVKKQNKNEVEYVIANNQVLEGEFKEKTRNIIIDPKNKQEKSILFDDLKYKWRIENGSFKLDHPKLNTYMEINKISKEAGITKLSDFILTVVDTVRKVSPTTNNPASSRSHLLIYIEIPSTDNTESKYLIFGDLAGVENKFTCEDTNTQIRFFEIKNEDRDPSLKDTEEGNESYYTTSNTLKYTPITPEKGDNLSEFNDILKYFGYDPVIKSIKDRKTYDNNKKYYNFIFNNNNQNILPNDIGNLNYSDLPISIINKYHPKKEGEINKDNFQVLDAKINEVFTNSNVFIDLIKNIKVSDDKLKSTIKDRYKNNPNNKYIEILNIMTNSNLSQVTTTSDFISKVKNQADFIKGYLEYLQKTKNVKISANIQDELRKNINNSGFIDPKFFDLLKVELISIYPILATVNTTLANRLIKSIDGNLSVLDKSGVKEKCNERYNEGVFINDALSGMSQRISSLITDIRRNKSDTGILKNIPLIKESCMKFFCNHEHDACFKTYSSVSNNYNDAILGDIEERISRQKLSGLKVVVFGVLNLNRNANNPPKIPYIDITDLKTLQKEYETYKSYNVEINDSIKNKFRQQIKTLFVGKGNEDIEITTSLKPSYNSILFLLNKFKDNLGQASDIPLQKYKEFIKPEADFELYLKEFIESLYNINSLSVIGTIDFLNSVKNVFTTDIPCNLLKDLNDPLDVADNEDDVTSYRNIVTQKTFSDDLTLQKKNLRDIEKTSKVSKVSNVPTETLEQDDPEASKVSAEPASIEIESGISNLLGGFLSRMRKLQKYL</sequence>
<dbReference type="GO" id="GO:0008017">
    <property type="term" value="F:microtubule binding"/>
    <property type="evidence" value="ECO:0007669"/>
    <property type="project" value="InterPro"/>
</dbReference>
<feature type="domain" description="Kinesin motor" evidence="2">
    <location>
        <begin position="204"/>
        <end position="602"/>
    </location>
</feature>